<proteinExistence type="predicted"/>
<comment type="caution">
    <text evidence="1">The sequence shown here is derived from an EMBL/GenBank/DDBJ whole genome shotgun (WGS) entry which is preliminary data.</text>
</comment>
<reference evidence="1 2" key="1">
    <citation type="submission" date="2015-04" db="EMBL/GenBank/DDBJ databases">
        <title>Draft genome of the roundworm Trichinella nativa.</title>
        <authorList>
            <person name="Mitreva M."/>
        </authorList>
    </citation>
    <scope>NUCLEOTIDE SEQUENCE [LARGE SCALE GENOMIC DNA]</scope>
    <source>
        <strain evidence="1 2">ISS45</strain>
    </source>
</reference>
<dbReference type="EMBL" id="LVZM01001712">
    <property type="protein sequence ID" value="OUC48972.1"/>
    <property type="molecule type" value="Genomic_DNA"/>
</dbReference>
<evidence type="ECO:0000313" key="2">
    <source>
        <dbReference type="Proteomes" id="UP000243006"/>
    </source>
</evidence>
<evidence type="ECO:0000313" key="1">
    <source>
        <dbReference type="EMBL" id="OUC48972.1"/>
    </source>
</evidence>
<gene>
    <name evidence="1" type="ORF">D917_05822</name>
</gene>
<protein>
    <submittedName>
        <fullName evidence="1">Uncharacterized protein</fullName>
    </submittedName>
</protein>
<dbReference type="Proteomes" id="UP000243006">
    <property type="component" value="Unassembled WGS sequence"/>
</dbReference>
<name>A0A1Y3EUX7_9BILA</name>
<accession>A0A1Y3EUX7</accession>
<sequence>MCSTKDNCKSKRPHRYIAHHMLKQSRKTVGLLKVIEKQPNNCHDHIIQLQSQQFASVASCFYALSIDDLSFN</sequence>
<organism evidence="1 2">
    <name type="scientific">Trichinella nativa</name>
    <dbReference type="NCBI Taxonomy" id="6335"/>
    <lineage>
        <taxon>Eukaryota</taxon>
        <taxon>Metazoa</taxon>
        <taxon>Ecdysozoa</taxon>
        <taxon>Nematoda</taxon>
        <taxon>Enoplea</taxon>
        <taxon>Dorylaimia</taxon>
        <taxon>Trichinellida</taxon>
        <taxon>Trichinellidae</taxon>
        <taxon>Trichinella</taxon>
    </lineage>
</organism>
<dbReference type="AlphaFoldDB" id="A0A1Y3EUX7"/>